<dbReference type="AlphaFoldDB" id="A0A8D8DN93"/>
<evidence type="ECO:0000313" key="2">
    <source>
        <dbReference type="EMBL" id="CAG6513919.1"/>
    </source>
</evidence>
<feature type="compositionally biased region" description="Polar residues" evidence="1">
    <location>
        <begin position="1"/>
        <end position="18"/>
    </location>
</feature>
<organism evidence="2">
    <name type="scientific">Culex pipiens</name>
    <name type="common">House mosquito</name>
    <dbReference type="NCBI Taxonomy" id="7175"/>
    <lineage>
        <taxon>Eukaryota</taxon>
        <taxon>Metazoa</taxon>
        <taxon>Ecdysozoa</taxon>
        <taxon>Arthropoda</taxon>
        <taxon>Hexapoda</taxon>
        <taxon>Insecta</taxon>
        <taxon>Pterygota</taxon>
        <taxon>Neoptera</taxon>
        <taxon>Endopterygota</taxon>
        <taxon>Diptera</taxon>
        <taxon>Nematocera</taxon>
        <taxon>Culicoidea</taxon>
        <taxon>Culicidae</taxon>
        <taxon>Culicinae</taxon>
        <taxon>Culicini</taxon>
        <taxon>Culex</taxon>
        <taxon>Culex</taxon>
    </lineage>
</organism>
<reference evidence="2" key="1">
    <citation type="submission" date="2021-05" db="EMBL/GenBank/DDBJ databases">
        <authorList>
            <person name="Alioto T."/>
            <person name="Alioto T."/>
            <person name="Gomez Garrido J."/>
        </authorList>
    </citation>
    <scope>NUCLEOTIDE SEQUENCE</scope>
</reference>
<proteinExistence type="predicted"/>
<accession>A0A8D8DN93</accession>
<feature type="region of interest" description="Disordered" evidence="1">
    <location>
        <begin position="1"/>
        <end position="131"/>
    </location>
</feature>
<sequence length="131" mass="14194">MEQGSDSSHAQGPSSASTMHGHIQQHPSHQQQQLHHQQHDNSSLASAPNTTTNTSQHVNGVPAMGSCHNINSLSHQLVNSRDYYPSPPSTETESSGSVIQPPSRRGPIMQGQGPDGNHIMESTGRYPEYKH</sequence>
<feature type="compositionally biased region" description="Low complexity" evidence="1">
    <location>
        <begin position="20"/>
        <end position="35"/>
    </location>
</feature>
<feature type="compositionally biased region" description="Polar residues" evidence="1">
    <location>
        <begin position="40"/>
        <end position="58"/>
    </location>
</feature>
<dbReference type="EMBL" id="HBUE01274152">
    <property type="protein sequence ID" value="CAG6565400.1"/>
    <property type="molecule type" value="Transcribed_RNA"/>
</dbReference>
<dbReference type="EMBL" id="HBUE01168784">
    <property type="protein sequence ID" value="CAG6513919.1"/>
    <property type="molecule type" value="Transcribed_RNA"/>
</dbReference>
<protein>
    <submittedName>
        <fullName evidence="2">(northern house mosquito) hypothetical protein</fullName>
    </submittedName>
</protein>
<evidence type="ECO:0000256" key="1">
    <source>
        <dbReference type="SAM" id="MobiDB-lite"/>
    </source>
</evidence>
<name>A0A8D8DN93_CULPI</name>
<feature type="compositionally biased region" description="Polar residues" evidence="1">
    <location>
        <begin position="68"/>
        <end position="79"/>
    </location>
</feature>